<sequence length="87" mass="9348">MQKKMLRKTTKTESAARIAALLEAVEYGLIRAVTKCDGLTVKAQGDLVSMQRRLRAMRYEVEAEARIGAQPPGVVLDFAPVSGTGAG</sequence>
<evidence type="ECO:0000313" key="1">
    <source>
        <dbReference type="EMBL" id="PVE47023.1"/>
    </source>
</evidence>
<keyword evidence="2" id="KW-1185">Reference proteome</keyword>
<evidence type="ECO:0000313" key="2">
    <source>
        <dbReference type="Proteomes" id="UP000244810"/>
    </source>
</evidence>
<accession>A0A2T7UQM4</accession>
<dbReference type="Proteomes" id="UP000244810">
    <property type="component" value="Unassembled WGS sequence"/>
</dbReference>
<proteinExistence type="predicted"/>
<reference evidence="1 2" key="1">
    <citation type="journal article" date="2011" name="Syst. Appl. Microbiol.">
        <title>Defluviimonas denitrificans gen. nov., sp. nov., and Pararhodobacter aggregans gen. nov., sp. nov., non-phototrophic Rhodobacteraceae from the biofilter of a marine aquaculture.</title>
        <authorList>
            <person name="Foesel B.U."/>
            <person name="Drake H.L."/>
            <person name="Schramm A."/>
        </authorList>
    </citation>
    <scope>NUCLEOTIDE SEQUENCE [LARGE SCALE GENOMIC DNA]</scope>
    <source>
        <strain evidence="1 2">D1-19</strain>
    </source>
</reference>
<comment type="caution">
    <text evidence="1">The sequence shown here is derived from an EMBL/GenBank/DDBJ whole genome shotgun (WGS) entry which is preliminary data.</text>
</comment>
<name>A0A2T7UQM4_9RHOB</name>
<dbReference type="OrthoDB" id="9976557at2"/>
<dbReference type="EMBL" id="QDDR01000006">
    <property type="protein sequence ID" value="PVE47023.1"/>
    <property type="molecule type" value="Genomic_DNA"/>
</dbReference>
<dbReference type="AlphaFoldDB" id="A0A2T7UQM4"/>
<protein>
    <submittedName>
        <fullName evidence="1">Uncharacterized protein</fullName>
    </submittedName>
</protein>
<organism evidence="1 2">
    <name type="scientific">Pararhodobacter aggregans</name>
    <dbReference type="NCBI Taxonomy" id="404875"/>
    <lineage>
        <taxon>Bacteria</taxon>
        <taxon>Pseudomonadati</taxon>
        <taxon>Pseudomonadota</taxon>
        <taxon>Alphaproteobacteria</taxon>
        <taxon>Rhodobacterales</taxon>
        <taxon>Paracoccaceae</taxon>
        <taxon>Pararhodobacter</taxon>
    </lineage>
</organism>
<dbReference type="RefSeq" id="WP_107752035.1">
    <property type="nucleotide sequence ID" value="NZ_QBKF01000006.1"/>
</dbReference>
<gene>
    <name evidence="1" type="ORF">DDE23_12235</name>
</gene>